<proteinExistence type="predicted"/>
<gene>
    <name evidence="2" type="ORF">BGZ95_008691</name>
</gene>
<evidence type="ECO:0000313" key="2">
    <source>
        <dbReference type="EMBL" id="KAG0280786.1"/>
    </source>
</evidence>
<dbReference type="AlphaFoldDB" id="A0AAD4HAL4"/>
<feature type="region of interest" description="Disordered" evidence="1">
    <location>
        <begin position="1"/>
        <end position="157"/>
    </location>
</feature>
<feature type="compositionally biased region" description="Gly residues" evidence="1">
    <location>
        <begin position="1"/>
        <end position="10"/>
    </location>
</feature>
<feature type="region of interest" description="Disordered" evidence="1">
    <location>
        <begin position="323"/>
        <end position="348"/>
    </location>
</feature>
<feature type="compositionally biased region" description="Low complexity" evidence="1">
    <location>
        <begin position="75"/>
        <end position="85"/>
    </location>
</feature>
<protein>
    <submittedName>
        <fullName evidence="2">Uncharacterized protein</fullName>
    </submittedName>
</protein>
<evidence type="ECO:0000313" key="3">
    <source>
        <dbReference type="Proteomes" id="UP001194580"/>
    </source>
</evidence>
<dbReference type="Proteomes" id="UP001194580">
    <property type="component" value="Unassembled WGS sequence"/>
</dbReference>
<keyword evidence="3" id="KW-1185">Reference proteome</keyword>
<sequence length="348" mass="36287">MVALGRGGVSPRGREQIRGSIRGRSLDIGVNTHRPRGEENYPMACPSPAPTTAPPVVPPAASTSPVVGRSTLHFPSSPGSSSDLDSLSEGEDDIEIEPQLPVYSPLPVSPKSHITGSTEALSPPPPSSPENNTASSTDEEYYTASEYFRTSDSEDDSDDFFADVVVDADPAPTPIVDAAPTSTADAASAPAADAAPAPTADAALVPTVNAHAAGNIETNVVTPIVQSAQPMVSSRPVTPLTSRRQLTRNAATQAQMAADTPRRSERLRKWSSAMAVALAPVIVPDPIPARRSTRVQQALVSKGKPTHATRARPSLVPKMTRPAAAAAAAVAPETKTRQSARLKEKALK</sequence>
<name>A0AAD4HAL4_9FUNG</name>
<accession>A0AAD4HAL4</accession>
<feature type="compositionally biased region" description="Acidic residues" evidence="1">
    <location>
        <begin position="86"/>
        <end position="96"/>
    </location>
</feature>
<feature type="compositionally biased region" description="Pro residues" evidence="1">
    <location>
        <begin position="45"/>
        <end position="58"/>
    </location>
</feature>
<reference evidence="2" key="1">
    <citation type="journal article" date="2020" name="Fungal Divers.">
        <title>Resolving the Mortierellaceae phylogeny through synthesis of multi-gene phylogenetics and phylogenomics.</title>
        <authorList>
            <person name="Vandepol N."/>
            <person name="Liber J."/>
            <person name="Desiro A."/>
            <person name="Na H."/>
            <person name="Kennedy M."/>
            <person name="Barry K."/>
            <person name="Grigoriev I.V."/>
            <person name="Miller A.N."/>
            <person name="O'Donnell K."/>
            <person name="Stajich J.E."/>
            <person name="Bonito G."/>
        </authorList>
    </citation>
    <scope>NUCLEOTIDE SEQUENCE</scope>
    <source>
        <strain evidence="2">NRRL 28262</strain>
    </source>
</reference>
<feature type="region of interest" description="Disordered" evidence="1">
    <location>
        <begin position="172"/>
        <end position="198"/>
    </location>
</feature>
<organism evidence="2 3">
    <name type="scientific">Linnemannia exigua</name>
    <dbReference type="NCBI Taxonomy" id="604196"/>
    <lineage>
        <taxon>Eukaryota</taxon>
        <taxon>Fungi</taxon>
        <taxon>Fungi incertae sedis</taxon>
        <taxon>Mucoromycota</taxon>
        <taxon>Mortierellomycotina</taxon>
        <taxon>Mortierellomycetes</taxon>
        <taxon>Mortierellales</taxon>
        <taxon>Mortierellaceae</taxon>
        <taxon>Linnemannia</taxon>
    </lineage>
</organism>
<evidence type="ECO:0000256" key="1">
    <source>
        <dbReference type="SAM" id="MobiDB-lite"/>
    </source>
</evidence>
<comment type="caution">
    <text evidence="2">The sequence shown here is derived from an EMBL/GenBank/DDBJ whole genome shotgun (WGS) entry which is preliminary data.</text>
</comment>
<dbReference type="EMBL" id="JAAAIL010000047">
    <property type="protein sequence ID" value="KAG0280786.1"/>
    <property type="molecule type" value="Genomic_DNA"/>
</dbReference>